<protein>
    <recommendedName>
        <fullName evidence="4">Mannosyl-glycoprotein endo-beta-N-acetylglucosamidase-like domain-containing protein</fullName>
    </recommendedName>
</protein>
<evidence type="ECO:0000313" key="3">
    <source>
        <dbReference type="Proteomes" id="UP000635565"/>
    </source>
</evidence>
<name>A0ABQ3VRI9_9CHLR</name>
<feature type="compositionally biased region" description="Low complexity" evidence="1">
    <location>
        <begin position="215"/>
        <end position="226"/>
    </location>
</feature>
<dbReference type="EMBL" id="BNJJ01000023">
    <property type="protein sequence ID" value="GHO88324.1"/>
    <property type="molecule type" value="Genomic_DNA"/>
</dbReference>
<organism evidence="2 3">
    <name type="scientific">Dictyobacter formicarum</name>
    <dbReference type="NCBI Taxonomy" id="2778368"/>
    <lineage>
        <taxon>Bacteria</taxon>
        <taxon>Bacillati</taxon>
        <taxon>Chloroflexota</taxon>
        <taxon>Ktedonobacteria</taxon>
        <taxon>Ktedonobacterales</taxon>
        <taxon>Dictyobacteraceae</taxon>
        <taxon>Dictyobacter</taxon>
    </lineage>
</organism>
<feature type="region of interest" description="Disordered" evidence="1">
    <location>
        <begin position="193"/>
        <end position="226"/>
    </location>
</feature>
<comment type="caution">
    <text evidence="2">The sequence shown here is derived from an EMBL/GenBank/DDBJ whole genome shotgun (WGS) entry which is preliminary data.</text>
</comment>
<feature type="compositionally biased region" description="Basic and acidic residues" evidence="1">
    <location>
        <begin position="386"/>
        <end position="397"/>
    </location>
</feature>
<dbReference type="Proteomes" id="UP000635565">
    <property type="component" value="Unassembled WGS sequence"/>
</dbReference>
<accession>A0ABQ3VRI9</accession>
<feature type="region of interest" description="Disordered" evidence="1">
    <location>
        <begin position="384"/>
        <end position="408"/>
    </location>
</feature>
<gene>
    <name evidence="2" type="ORF">KSZ_63300</name>
</gene>
<reference evidence="2 3" key="1">
    <citation type="journal article" date="2021" name="Int. J. Syst. Evol. Microbiol.">
        <title>Reticulibacter mediterranei gen. nov., sp. nov., within the new family Reticulibacteraceae fam. nov., and Ktedonospora formicarum gen. nov., sp. nov., Ktedonobacter robiniae sp. nov., Dictyobacter formicarum sp. nov. and Dictyobacter arantiisoli sp. nov., belonging to the class Ktedonobacteria.</title>
        <authorList>
            <person name="Yabe S."/>
            <person name="Zheng Y."/>
            <person name="Wang C.M."/>
            <person name="Sakai Y."/>
            <person name="Abe K."/>
            <person name="Yokota A."/>
            <person name="Donadio S."/>
            <person name="Cavaletti L."/>
            <person name="Monciardini P."/>
        </authorList>
    </citation>
    <scope>NUCLEOTIDE SEQUENCE [LARGE SCALE GENOMIC DNA]</scope>
    <source>
        <strain evidence="2 3">SOSP1-9</strain>
    </source>
</reference>
<feature type="compositionally biased region" description="Polar residues" evidence="1">
    <location>
        <begin position="196"/>
        <end position="213"/>
    </location>
</feature>
<keyword evidence="3" id="KW-1185">Reference proteome</keyword>
<proteinExistence type="predicted"/>
<sequence length="408" mass="43627">MSVVGAPSLSAATVDHIFAQVGSPMVGTGAIVEQASRNTNIDDAFALAVWWTETNDGMAGVGLGDRNPGSVRGNGVYPVAYDGYTIYPSYGVAITEWFNLLHNRYVSQGATTVYSISGPYVGTSGSGNWAYKVVNLMARYRNEAPPPTPTAIPQAAPTAQPTPQARAYIPIGNEQNWEQQASAKRHQLWLDKTEGNNDQTPKSQPTPIHSTQGPIDISSQPDQSASQQQPLLIEGIMLLAILLAYAGLVLRRRKVIIAPGTSTWTRTSLAAIPRLTNTEELAPVPPTPMLADIGVVPPTPSLAGIGTVPLTPYMPAYNEAPIYPQHTKKSAHPYSSSPRLAHPTRLIKSSDLDTEQLQPITIGKITASNTETLKPIKTGITLPDRAPVKAESKEGGLLKRFGGNPENS</sequence>
<evidence type="ECO:0000256" key="1">
    <source>
        <dbReference type="SAM" id="MobiDB-lite"/>
    </source>
</evidence>
<evidence type="ECO:0008006" key="4">
    <source>
        <dbReference type="Google" id="ProtNLM"/>
    </source>
</evidence>
<evidence type="ECO:0000313" key="2">
    <source>
        <dbReference type="EMBL" id="GHO88324.1"/>
    </source>
</evidence>